<proteinExistence type="predicted"/>
<feature type="chain" id="PRO_5025482700" description="AA1-like domain-containing protein" evidence="1">
    <location>
        <begin position="17"/>
        <end position="165"/>
    </location>
</feature>
<dbReference type="AlphaFoldDB" id="A0A6A5Z1V9"/>
<reference evidence="2" key="1">
    <citation type="journal article" date="2020" name="Stud. Mycol.">
        <title>101 Dothideomycetes genomes: a test case for predicting lifestyles and emergence of pathogens.</title>
        <authorList>
            <person name="Haridas S."/>
            <person name="Albert R."/>
            <person name="Binder M."/>
            <person name="Bloem J."/>
            <person name="Labutti K."/>
            <person name="Salamov A."/>
            <person name="Andreopoulos B."/>
            <person name="Baker S."/>
            <person name="Barry K."/>
            <person name="Bills G."/>
            <person name="Bluhm B."/>
            <person name="Cannon C."/>
            <person name="Castanera R."/>
            <person name="Culley D."/>
            <person name="Daum C."/>
            <person name="Ezra D."/>
            <person name="Gonzalez J."/>
            <person name="Henrissat B."/>
            <person name="Kuo A."/>
            <person name="Liang C."/>
            <person name="Lipzen A."/>
            <person name="Lutzoni F."/>
            <person name="Magnuson J."/>
            <person name="Mondo S."/>
            <person name="Nolan M."/>
            <person name="Ohm R."/>
            <person name="Pangilinan J."/>
            <person name="Park H.-J."/>
            <person name="Ramirez L."/>
            <person name="Alfaro M."/>
            <person name="Sun H."/>
            <person name="Tritt A."/>
            <person name="Yoshinaga Y."/>
            <person name="Zwiers L.-H."/>
            <person name="Turgeon B."/>
            <person name="Goodwin S."/>
            <person name="Spatafora J."/>
            <person name="Crous P."/>
            <person name="Grigoriev I."/>
        </authorList>
    </citation>
    <scope>NUCLEOTIDE SEQUENCE</scope>
    <source>
        <strain evidence="2">CBS 627.86</strain>
    </source>
</reference>
<sequence length="165" mass="17661">MHFFAVASLLPALALAAPVVRQADPCVPTSYTISNYVYTPGSSSGSGLDFHFQSHFSNSSIIEDPASAGTDCGASSSTATLPGENECKTGRNNLYFDIRSQQTYDYELIHTWKCNGKTWMSTTHHVVSSVTCSMDDESGTTACAAPTQDFAPENAREICSTPTCP</sequence>
<accession>A0A6A5Z1V9</accession>
<evidence type="ECO:0008006" key="4">
    <source>
        <dbReference type="Google" id="ProtNLM"/>
    </source>
</evidence>
<dbReference type="OrthoDB" id="3763539at2759"/>
<organism evidence="2 3">
    <name type="scientific">Lophiotrema nucula</name>
    <dbReference type="NCBI Taxonomy" id="690887"/>
    <lineage>
        <taxon>Eukaryota</taxon>
        <taxon>Fungi</taxon>
        <taxon>Dikarya</taxon>
        <taxon>Ascomycota</taxon>
        <taxon>Pezizomycotina</taxon>
        <taxon>Dothideomycetes</taxon>
        <taxon>Pleosporomycetidae</taxon>
        <taxon>Pleosporales</taxon>
        <taxon>Lophiotremataceae</taxon>
        <taxon>Lophiotrema</taxon>
    </lineage>
</organism>
<evidence type="ECO:0000313" key="3">
    <source>
        <dbReference type="Proteomes" id="UP000799770"/>
    </source>
</evidence>
<keyword evidence="1" id="KW-0732">Signal</keyword>
<name>A0A6A5Z1V9_9PLEO</name>
<protein>
    <recommendedName>
        <fullName evidence="4">AA1-like domain-containing protein</fullName>
    </recommendedName>
</protein>
<evidence type="ECO:0000256" key="1">
    <source>
        <dbReference type="SAM" id="SignalP"/>
    </source>
</evidence>
<keyword evidence="3" id="KW-1185">Reference proteome</keyword>
<feature type="signal peptide" evidence="1">
    <location>
        <begin position="1"/>
        <end position="16"/>
    </location>
</feature>
<dbReference type="EMBL" id="ML977328">
    <property type="protein sequence ID" value="KAF2113390.1"/>
    <property type="molecule type" value="Genomic_DNA"/>
</dbReference>
<gene>
    <name evidence="2" type="ORF">BDV96DRAFT_648355</name>
</gene>
<dbReference type="Proteomes" id="UP000799770">
    <property type="component" value="Unassembled WGS sequence"/>
</dbReference>
<evidence type="ECO:0000313" key="2">
    <source>
        <dbReference type="EMBL" id="KAF2113390.1"/>
    </source>
</evidence>